<feature type="chain" id="PRO_5028832494" evidence="1">
    <location>
        <begin position="23"/>
        <end position="141"/>
    </location>
</feature>
<accession>A0A7E4W8A0</accession>
<reference evidence="2" key="1">
    <citation type="journal article" date="2013" name="Genetics">
        <title>The draft genome and transcriptome of Panagrellus redivivus are shaped by the harsh demands of a free-living lifestyle.</title>
        <authorList>
            <person name="Srinivasan J."/>
            <person name="Dillman A.R."/>
            <person name="Macchietto M.G."/>
            <person name="Heikkinen L."/>
            <person name="Lakso M."/>
            <person name="Fracchia K.M."/>
            <person name="Antoshechkin I."/>
            <person name="Mortazavi A."/>
            <person name="Wong G."/>
            <person name="Sternberg P.W."/>
        </authorList>
    </citation>
    <scope>NUCLEOTIDE SEQUENCE [LARGE SCALE GENOMIC DNA]</scope>
    <source>
        <strain evidence="2">MT8872</strain>
    </source>
</reference>
<evidence type="ECO:0000313" key="3">
    <source>
        <dbReference type="WBParaSite" id="Pan_g8265.t1"/>
    </source>
</evidence>
<keyword evidence="1" id="KW-0732">Signal</keyword>
<organism evidence="2 3">
    <name type="scientific">Panagrellus redivivus</name>
    <name type="common">Microworm</name>
    <dbReference type="NCBI Taxonomy" id="6233"/>
    <lineage>
        <taxon>Eukaryota</taxon>
        <taxon>Metazoa</taxon>
        <taxon>Ecdysozoa</taxon>
        <taxon>Nematoda</taxon>
        <taxon>Chromadorea</taxon>
        <taxon>Rhabditida</taxon>
        <taxon>Tylenchina</taxon>
        <taxon>Panagrolaimomorpha</taxon>
        <taxon>Panagrolaimoidea</taxon>
        <taxon>Panagrolaimidae</taxon>
        <taxon>Panagrellus</taxon>
    </lineage>
</organism>
<dbReference type="WBParaSite" id="Pan_g8265.t1">
    <property type="protein sequence ID" value="Pan_g8265.t1"/>
    <property type="gene ID" value="Pan_g8265"/>
</dbReference>
<evidence type="ECO:0000313" key="2">
    <source>
        <dbReference type="Proteomes" id="UP000492821"/>
    </source>
</evidence>
<sequence>MSIQFLASVFVIFLIDVNHLSTCGVMAAANPAINAPVSMGANPACTSCKVSDITFTPSSGAGTISATFRGPDNDANGCLALTAACPASGNGVFMQFNTNQGGPMAPTNTEITALLNCINGQWVYAPTGLESRIIKEVNCVG</sequence>
<keyword evidence="2" id="KW-1185">Reference proteome</keyword>
<proteinExistence type="predicted"/>
<feature type="signal peptide" evidence="1">
    <location>
        <begin position="1"/>
        <end position="22"/>
    </location>
</feature>
<dbReference type="AlphaFoldDB" id="A0A7E4W8A0"/>
<reference evidence="3" key="2">
    <citation type="submission" date="2020-10" db="UniProtKB">
        <authorList>
            <consortium name="WormBaseParasite"/>
        </authorList>
    </citation>
    <scope>IDENTIFICATION</scope>
</reference>
<dbReference type="Proteomes" id="UP000492821">
    <property type="component" value="Unassembled WGS sequence"/>
</dbReference>
<evidence type="ECO:0000256" key="1">
    <source>
        <dbReference type="SAM" id="SignalP"/>
    </source>
</evidence>
<name>A0A7E4W8A0_PANRE</name>
<protein>
    <submittedName>
        <fullName evidence="3">C6 domain-containing protein</fullName>
    </submittedName>
</protein>